<comment type="cofactor">
    <cofactor evidence="2">
        <name>Fe cation</name>
        <dbReference type="ChEBI" id="CHEBI:24875"/>
    </cofactor>
    <text evidence="2">Binds 1 Fe cation per subunit.</text>
</comment>
<dbReference type="HOGENOM" id="CLU_045717_5_1_6"/>
<dbReference type="CDD" id="cd02909">
    <property type="entry name" value="cupin_pirin_N"/>
    <property type="match status" value="1"/>
</dbReference>
<keyword evidence="7" id="KW-1185">Reference proteome</keyword>
<feature type="domain" description="Pirin N-terminal" evidence="4">
    <location>
        <begin position="23"/>
        <end position="126"/>
    </location>
</feature>
<reference evidence="6" key="1">
    <citation type="submission" date="2012-02" db="EMBL/GenBank/DDBJ databases">
        <title>The complete genome of Frateuria aurantia DSM 6220.</title>
        <authorList>
            <consortium name="US DOE Joint Genome Institute (JGI-PGF)"/>
            <person name="Lucas S."/>
            <person name="Copeland A."/>
            <person name="Lapidus A."/>
            <person name="Glavina del Rio T."/>
            <person name="Dalin E."/>
            <person name="Tice H."/>
            <person name="Bruce D."/>
            <person name="Goodwin L."/>
            <person name="Pitluck S."/>
            <person name="Peters L."/>
            <person name="Ovchinnikova G."/>
            <person name="Teshima H."/>
            <person name="Kyrpides N."/>
            <person name="Mavromatis K."/>
            <person name="Ivanova N."/>
            <person name="Brettin T."/>
            <person name="Detter J.C."/>
            <person name="Han C."/>
            <person name="Larimer F."/>
            <person name="Land M."/>
            <person name="Hauser L."/>
            <person name="Markowitz V."/>
            <person name="Cheng J.-F."/>
            <person name="Hugenholtz P."/>
            <person name="Woyke T."/>
            <person name="Wu D."/>
            <person name="Brambilla E."/>
            <person name="Klenk H.-P."/>
            <person name="Eisen J.A."/>
        </authorList>
    </citation>
    <scope>NUCLEOTIDE SEQUENCE</scope>
    <source>
        <strain evidence="6">DSM 6220</strain>
    </source>
</reference>
<feature type="binding site" evidence="2">
    <location>
        <position position="62"/>
    </location>
    <ligand>
        <name>Fe cation</name>
        <dbReference type="ChEBI" id="CHEBI:24875"/>
    </ligand>
</feature>
<feature type="binding site" evidence="2">
    <location>
        <position position="104"/>
    </location>
    <ligand>
        <name>Fe cation</name>
        <dbReference type="ChEBI" id="CHEBI:24875"/>
    </ligand>
</feature>
<dbReference type="InterPro" id="IPR008778">
    <property type="entry name" value="Pirin_C_dom"/>
</dbReference>
<dbReference type="Proteomes" id="UP000005234">
    <property type="component" value="Chromosome"/>
</dbReference>
<name>H8L3P4_FRAAD</name>
<dbReference type="InterPro" id="IPR011051">
    <property type="entry name" value="RmlC_Cupin_sf"/>
</dbReference>
<evidence type="ECO:0000259" key="4">
    <source>
        <dbReference type="Pfam" id="PF02678"/>
    </source>
</evidence>
<dbReference type="Pfam" id="PF05726">
    <property type="entry name" value="Pirin_C"/>
    <property type="match status" value="1"/>
</dbReference>
<feature type="binding site" evidence="2">
    <location>
        <position position="60"/>
    </location>
    <ligand>
        <name>Fe cation</name>
        <dbReference type="ChEBI" id="CHEBI:24875"/>
    </ligand>
</feature>
<dbReference type="InterPro" id="IPR053186">
    <property type="entry name" value="QDO-related"/>
</dbReference>
<proteinExistence type="inferred from homology"/>
<dbReference type="InterPro" id="IPR003829">
    <property type="entry name" value="Pirin_N_dom"/>
</dbReference>
<organism evidence="6 7">
    <name type="scientific">Frateuria aurantia (strain ATCC 33424 / DSM 6220 / KCTC 2777 / LMG 1558 / NBRC 3245 / NCIMB 13370)</name>
    <name type="common">Acetobacter aurantius</name>
    <dbReference type="NCBI Taxonomy" id="767434"/>
    <lineage>
        <taxon>Bacteria</taxon>
        <taxon>Pseudomonadati</taxon>
        <taxon>Pseudomonadota</taxon>
        <taxon>Gammaproteobacteria</taxon>
        <taxon>Lysobacterales</taxon>
        <taxon>Rhodanobacteraceae</taxon>
        <taxon>Frateuria</taxon>
    </lineage>
</organism>
<protein>
    <submittedName>
        <fullName evidence="6">Pirin-related protein</fullName>
    </submittedName>
</protein>
<gene>
    <name evidence="6" type="ordered locus">Fraau_3086</name>
</gene>
<accession>H8L3P4</accession>
<dbReference type="Pfam" id="PF02678">
    <property type="entry name" value="Pirin"/>
    <property type="match status" value="1"/>
</dbReference>
<dbReference type="PANTHER" id="PTHR43594">
    <property type="entry name" value="QUERCETIN 2,3-DIOXYGENASE"/>
    <property type="match status" value="1"/>
</dbReference>
<dbReference type="AlphaFoldDB" id="H8L3P4"/>
<feature type="binding site" evidence="2">
    <location>
        <position position="106"/>
    </location>
    <ligand>
        <name>Fe cation</name>
        <dbReference type="ChEBI" id="CHEBI:24875"/>
    </ligand>
</feature>
<dbReference type="EMBL" id="CP003350">
    <property type="protein sequence ID" value="AFC87413.1"/>
    <property type="molecule type" value="Genomic_DNA"/>
</dbReference>
<dbReference type="GO" id="GO:0046872">
    <property type="term" value="F:metal ion binding"/>
    <property type="evidence" value="ECO:0007669"/>
    <property type="project" value="UniProtKB-KW"/>
</dbReference>
<evidence type="ECO:0000313" key="7">
    <source>
        <dbReference type="Proteomes" id="UP000005234"/>
    </source>
</evidence>
<dbReference type="CDD" id="cd02247">
    <property type="entry name" value="cupin_pirin_C"/>
    <property type="match status" value="1"/>
</dbReference>
<dbReference type="PANTHER" id="PTHR43594:SF1">
    <property type="entry name" value="QUERCETIN 2,3-DIOXYGENASE PA2418-RELATED"/>
    <property type="match status" value="1"/>
</dbReference>
<evidence type="ECO:0000259" key="5">
    <source>
        <dbReference type="Pfam" id="PF05726"/>
    </source>
</evidence>
<evidence type="ECO:0000313" key="6">
    <source>
        <dbReference type="EMBL" id="AFC87413.1"/>
    </source>
</evidence>
<dbReference type="InterPro" id="IPR012093">
    <property type="entry name" value="Pirin"/>
</dbReference>
<dbReference type="InterPro" id="IPR014710">
    <property type="entry name" value="RmlC-like_jellyroll"/>
</dbReference>
<dbReference type="RefSeq" id="WP_014404416.1">
    <property type="nucleotide sequence ID" value="NC_017033.1"/>
</dbReference>
<dbReference type="OrthoDB" id="9780903at2"/>
<dbReference type="STRING" id="767434.Fraau_3086"/>
<dbReference type="PIRSF" id="PIRSF006232">
    <property type="entry name" value="Pirin"/>
    <property type="match status" value="1"/>
</dbReference>
<evidence type="ECO:0000256" key="3">
    <source>
        <dbReference type="RuleBase" id="RU003457"/>
    </source>
</evidence>
<dbReference type="Gene3D" id="2.60.120.10">
    <property type="entry name" value="Jelly Rolls"/>
    <property type="match status" value="2"/>
</dbReference>
<dbReference type="KEGG" id="fau:Fraau_3086"/>
<keyword evidence="2" id="KW-0408">Iron</keyword>
<dbReference type="SUPFAM" id="SSF51182">
    <property type="entry name" value="RmlC-like cupins"/>
    <property type="match status" value="1"/>
</dbReference>
<evidence type="ECO:0000256" key="1">
    <source>
        <dbReference type="ARBA" id="ARBA00008416"/>
    </source>
</evidence>
<keyword evidence="2" id="KW-0479">Metal-binding</keyword>
<feature type="domain" description="Pirin C-terminal" evidence="5">
    <location>
        <begin position="184"/>
        <end position="281"/>
    </location>
</feature>
<sequence>MSARTLAAQHPAYRDDIGDLVTRRPVPAPRLRQIDPFLFLNHHGPQVYPPHNRGLPFGPHPHRGFETVTFILDGSLSHSDTGGHESIIEAGGVQWMTAGSGLIHAELSPEHFKREGGPMEILQLWLNLPARLKMTAPAYTGLQREAIPALPLADGRGELSLIAGEWEGVQGPIRSLTGVFMSTLRLQAGAEIWLPAPRGRSVLLYTVRGRVKVAGVPVQPWQLVELHDDGDRLLIEALDDAVLLFGHADPIDEPMVSHGPFVMNSEAEIRTAILDYQAGKFNGTGPLPEAGGG</sequence>
<evidence type="ECO:0000256" key="2">
    <source>
        <dbReference type="PIRSR" id="PIRSR006232-1"/>
    </source>
</evidence>
<comment type="similarity">
    <text evidence="1 3">Belongs to the pirin family.</text>
</comment>
<dbReference type="eggNOG" id="COG1741">
    <property type="taxonomic scope" value="Bacteria"/>
</dbReference>